<dbReference type="EMBL" id="BOMB01000029">
    <property type="protein sequence ID" value="GID14102.1"/>
    <property type="molecule type" value="Genomic_DNA"/>
</dbReference>
<organism evidence="7 8">
    <name type="scientific">Actinocatenispora rupis</name>
    <dbReference type="NCBI Taxonomy" id="519421"/>
    <lineage>
        <taxon>Bacteria</taxon>
        <taxon>Bacillati</taxon>
        <taxon>Actinomycetota</taxon>
        <taxon>Actinomycetes</taxon>
        <taxon>Micromonosporales</taxon>
        <taxon>Micromonosporaceae</taxon>
        <taxon>Actinocatenispora</taxon>
    </lineage>
</organism>
<dbReference type="GO" id="GO:0007165">
    <property type="term" value="P:signal transduction"/>
    <property type="evidence" value="ECO:0007669"/>
    <property type="project" value="TreeGrafter"/>
</dbReference>
<comment type="catalytic activity">
    <reaction evidence="1">
        <text>a myo-inositol phosphate + H2O = myo-inositol + phosphate</text>
        <dbReference type="Rhea" id="RHEA:24056"/>
        <dbReference type="ChEBI" id="CHEBI:15377"/>
        <dbReference type="ChEBI" id="CHEBI:17268"/>
        <dbReference type="ChEBI" id="CHEBI:43474"/>
        <dbReference type="ChEBI" id="CHEBI:84139"/>
        <dbReference type="EC" id="3.1.3.25"/>
    </reaction>
</comment>
<dbReference type="PANTHER" id="PTHR20854:SF4">
    <property type="entry name" value="INOSITOL-1-MONOPHOSPHATASE-RELATED"/>
    <property type="match status" value="1"/>
</dbReference>
<feature type="binding site" evidence="6">
    <location>
        <position position="85"/>
    </location>
    <ligand>
        <name>Mg(2+)</name>
        <dbReference type="ChEBI" id="CHEBI:18420"/>
        <label>1</label>
        <note>catalytic</note>
    </ligand>
</feature>
<feature type="binding site" evidence="6">
    <location>
        <position position="66"/>
    </location>
    <ligand>
        <name>Mg(2+)</name>
        <dbReference type="ChEBI" id="CHEBI:18420"/>
        <label>1</label>
        <note>catalytic</note>
    </ligand>
</feature>
<dbReference type="PANTHER" id="PTHR20854">
    <property type="entry name" value="INOSITOL MONOPHOSPHATASE"/>
    <property type="match status" value="1"/>
</dbReference>
<dbReference type="Gene3D" id="3.30.540.10">
    <property type="entry name" value="Fructose-1,6-Bisphosphatase, subunit A, domain 1"/>
    <property type="match status" value="1"/>
</dbReference>
<reference evidence="7" key="1">
    <citation type="submission" date="2021-01" db="EMBL/GenBank/DDBJ databases">
        <title>Whole genome shotgun sequence of Actinocatenispora rupis NBRC 107355.</title>
        <authorList>
            <person name="Komaki H."/>
            <person name="Tamura T."/>
        </authorList>
    </citation>
    <scope>NUCLEOTIDE SEQUENCE</scope>
    <source>
        <strain evidence="7">NBRC 107355</strain>
    </source>
</reference>
<keyword evidence="8" id="KW-1185">Reference proteome</keyword>
<dbReference type="GO" id="GO:0006020">
    <property type="term" value="P:inositol metabolic process"/>
    <property type="evidence" value="ECO:0007669"/>
    <property type="project" value="TreeGrafter"/>
</dbReference>
<evidence type="ECO:0000256" key="2">
    <source>
        <dbReference type="ARBA" id="ARBA00013106"/>
    </source>
</evidence>
<dbReference type="PROSITE" id="PS00629">
    <property type="entry name" value="IMP_1"/>
    <property type="match status" value="1"/>
</dbReference>
<name>A0A8J3J8Z8_9ACTN</name>
<evidence type="ECO:0000256" key="5">
    <source>
        <dbReference type="ARBA" id="ARBA00022842"/>
    </source>
</evidence>
<dbReference type="GO" id="GO:0046854">
    <property type="term" value="P:phosphatidylinositol phosphate biosynthetic process"/>
    <property type="evidence" value="ECO:0007669"/>
    <property type="project" value="InterPro"/>
</dbReference>
<comment type="cofactor">
    <cofactor evidence="6">
        <name>Mg(2+)</name>
        <dbReference type="ChEBI" id="CHEBI:18420"/>
    </cofactor>
</comment>
<proteinExistence type="predicted"/>
<comment type="caution">
    <text evidence="7">The sequence shown here is derived from an EMBL/GenBank/DDBJ whole genome shotgun (WGS) entry which is preliminary data.</text>
</comment>
<evidence type="ECO:0000256" key="6">
    <source>
        <dbReference type="PIRSR" id="PIRSR600760-2"/>
    </source>
</evidence>
<dbReference type="EC" id="3.1.3.25" evidence="2"/>
<keyword evidence="3 6" id="KW-0479">Metal-binding</keyword>
<dbReference type="Proteomes" id="UP000612808">
    <property type="component" value="Unassembled WGS sequence"/>
</dbReference>
<evidence type="ECO:0000256" key="4">
    <source>
        <dbReference type="ARBA" id="ARBA00022801"/>
    </source>
</evidence>
<dbReference type="InterPro" id="IPR000760">
    <property type="entry name" value="Inositol_monophosphatase-like"/>
</dbReference>
<gene>
    <name evidence="7" type="primary">suhB_2</name>
    <name evidence="7" type="ORF">Aru02nite_49910</name>
</gene>
<dbReference type="InterPro" id="IPR020583">
    <property type="entry name" value="Inositol_monoP_metal-BS"/>
</dbReference>
<dbReference type="GO" id="GO:0008934">
    <property type="term" value="F:inositol monophosphate 1-phosphatase activity"/>
    <property type="evidence" value="ECO:0007669"/>
    <property type="project" value="TreeGrafter"/>
</dbReference>
<dbReference type="GO" id="GO:0046872">
    <property type="term" value="F:metal ion binding"/>
    <property type="evidence" value="ECO:0007669"/>
    <property type="project" value="UniProtKB-KW"/>
</dbReference>
<dbReference type="PRINTS" id="PR00377">
    <property type="entry name" value="IMPHPHTASES"/>
</dbReference>
<sequence>MIDPAELLPVALEAAERATARIRQQDPGTITTKGDRDMASEVDYAVEDDLRTFLAKETPEIDFLGEEHGGADPATATAWILDPVDGTANYLHGLPLYAVSLALVEAGRPILGAVFLPALDQRYWAAEGSGAYRDGDSISVNTTTRLEDAIVSIGDYAVGEGAEAKNRGRFAVTEALAPRVQRIRMLGSAAIDLCLTASGTLDACIFLSNHPWDVAAGLAIAAESGAMVRDHKGYTHNFTSQSLIASSAPLIDTIIACIND</sequence>
<dbReference type="InterPro" id="IPR020550">
    <property type="entry name" value="Inositol_monophosphatase_CS"/>
</dbReference>
<dbReference type="SUPFAM" id="SSF56655">
    <property type="entry name" value="Carbohydrate phosphatase"/>
    <property type="match status" value="1"/>
</dbReference>
<feature type="binding site" evidence="6">
    <location>
        <position position="82"/>
    </location>
    <ligand>
        <name>Mg(2+)</name>
        <dbReference type="ChEBI" id="CHEBI:18420"/>
        <label>1</label>
        <note>catalytic</note>
    </ligand>
</feature>
<dbReference type="Gene3D" id="3.40.190.80">
    <property type="match status" value="1"/>
</dbReference>
<dbReference type="Pfam" id="PF00459">
    <property type="entry name" value="Inositol_P"/>
    <property type="match status" value="1"/>
</dbReference>
<feature type="binding site" evidence="6">
    <location>
        <position position="213"/>
    </location>
    <ligand>
        <name>Mg(2+)</name>
        <dbReference type="ChEBI" id="CHEBI:18420"/>
        <label>1</label>
        <note>catalytic</note>
    </ligand>
</feature>
<dbReference type="PROSITE" id="PS00630">
    <property type="entry name" value="IMP_2"/>
    <property type="match status" value="1"/>
</dbReference>
<protein>
    <recommendedName>
        <fullName evidence="2">inositol-phosphate phosphatase</fullName>
        <ecNumber evidence="2">3.1.3.25</ecNumber>
    </recommendedName>
</protein>
<accession>A0A8J3J8Z8</accession>
<dbReference type="AlphaFoldDB" id="A0A8J3J8Z8"/>
<evidence type="ECO:0000256" key="1">
    <source>
        <dbReference type="ARBA" id="ARBA00001033"/>
    </source>
</evidence>
<dbReference type="RefSeq" id="WP_203661756.1">
    <property type="nucleotide sequence ID" value="NZ_BAAAZM010000001.1"/>
</dbReference>
<evidence type="ECO:0000256" key="3">
    <source>
        <dbReference type="ARBA" id="ARBA00022723"/>
    </source>
</evidence>
<dbReference type="CDD" id="cd01637">
    <property type="entry name" value="IMPase_like"/>
    <property type="match status" value="1"/>
</dbReference>
<evidence type="ECO:0000313" key="7">
    <source>
        <dbReference type="EMBL" id="GID14102.1"/>
    </source>
</evidence>
<evidence type="ECO:0000313" key="8">
    <source>
        <dbReference type="Proteomes" id="UP000612808"/>
    </source>
</evidence>
<keyword evidence="4" id="KW-0378">Hydrolase</keyword>
<keyword evidence="5 6" id="KW-0460">Magnesium</keyword>